<evidence type="ECO:0000313" key="2">
    <source>
        <dbReference type="EMBL" id="OCT55821.1"/>
    </source>
</evidence>
<name>A0A974GZ00_XENLA</name>
<dbReference type="Proteomes" id="UP000694892">
    <property type="component" value="Unassembled WGS sequence"/>
</dbReference>
<proteinExistence type="predicted"/>
<evidence type="ECO:0000256" key="1">
    <source>
        <dbReference type="SAM" id="Phobius"/>
    </source>
</evidence>
<gene>
    <name evidence="2" type="ORF">XELAEV_18003484mg</name>
</gene>
<sequence>MNPDLSRERAAASFNPEAITYILDGSPERTHRRREIGGCRSHWGYREEQGDIRIITRRRAILGLSLGGGAILMLSLGGGAILMLSLGGVAILMLSLGGGAILMLSLGGGAILGLSLREGAAFGVSLKIGTVLGGITRNKGSSR</sequence>
<dbReference type="AlphaFoldDB" id="A0A974GZ00"/>
<accession>A0A974GZ00</accession>
<protein>
    <submittedName>
        <fullName evidence="2">Uncharacterized protein</fullName>
    </submittedName>
</protein>
<keyword evidence="1" id="KW-1133">Transmembrane helix</keyword>
<reference evidence="2" key="1">
    <citation type="submission" date="2016-05" db="EMBL/GenBank/DDBJ databases">
        <title>WGS assembly of Xenopus laevis.</title>
        <authorList>
            <person name="Session A."/>
            <person name="Uno Y."/>
            <person name="Kwon T."/>
            <person name="Chapman J."/>
            <person name="Toyoda A."/>
            <person name="Takahashi S."/>
            <person name="Fukui A."/>
            <person name="Hikosaka A."/>
            <person name="Putnam N."/>
            <person name="Stites J."/>
            <person name="Van Heeringen S."/>
            <person name="Quigley I."/>
            <person name="Heinz S."/>
            <person name="Hellsten U."/>
            <person name="Lyons J."/>
            <person name="Suzuki A."/>
            <person name="Kondo M."/>
            <person name="Ogino H."/>
            <person name="Ochi H."/>
            <person name="Bogdanovic O."/>
            <person name="Lister R."/>
            <person name="Georgiou G."/>
            <person name="Paranjpe S."/>
            <person name="Van Kruijsbergen I."/>
            <person name="Mozaffari S."/>
            <person name="Shu S."/>
            <person name="Schmutz J."/>
            <person name="Jenkins J."/>
            <person name="Grimwood J."/>
            <person name="Carlson J."/>
            <person name="Mitros T."/>
            <person name="Simakov O."/>
            <person name="Heald R."/>
            <person name="Miller K."/>
            <person name="Haudenschild C."/>
            <person name="Kuroki Y."/>
            <person name="Tanaka T."/>
            <person name="Michiue T."/>
            <person name="Watanabe M."/>
            <person name="Kinoshita T."/>
            <person name="Ohta Y."/>
            <person name="Mawaribuchi S."/>
            <person name="Suzuki Y."/>
            <person name="Haramoto Y."/>
            <person name="Yamamoto T."/>
            <person name="Takagi C."/>
            <person name="Kitzman J."/>
            <person name="Shendure J."/>
            <person name="Nakayama T."/>
            <person name="Izutsu Y."/>
            <person name="Robert J."/>
            <person name="Dichmann D."/>
            <person name="Flajnik M."/>
            <person name="Houston D."/>
            <person name="Marcotte E."/>
            <person name="Wallingford J."/>
            <person name="Ito Y."/>
            <person name="Asashima M."/>
            <person name="Ueno N."/>
            <person name="Matsuda Y."/>
            <person name="Jan Veenstra G."/>
            <person name="Fujiyama A."/>
            <person name="Harland R."/>
            <person name="Taira M."/>
            <person name="Rokhsar D.S."/>
        </authorList>
    </citation>
    <scope>NUCLEOTIDE SEQUENCE</scope>
    <source>
        <strain evidence="2">J</strain>
        <tissue evidence="2">Blood</tissue>
    </source>
</reference>
<feature type="transmembrane region" description="Helical" evidence="1">
    <location>
        <begin position="90"/>
        <end position="114"/>
    </location>
</feature>
<organism evidence="2">
    <name type="scientific">Xenopus laevis</name>
    <name type="common">African clawed frog</name>
    <dbReference type="NCBI Taxonomy" id="8355"/>
    <lineage>
        <taxon>Eukaryota</taxon>
        <taxon>Metazoa</taxon>
        <taxon>Chordata</taxon>
        <taxon>Craniata</taxon>
        <taxon>Vertebrata</taxon>
        <taxon>Euteleostomi</taxon>
        <taxon>Amphibia</taxon>
        <taxon>Batrachia</taxon>
        <taxon>Anura</taxon>
        <taxon>Pipoidea</taxon>
        <taxon>Pipidae</taxon>
        <taxon>Xenopodinae</taxon>
        <taxon>Xenopus</taxon>
        <taxon>Xenopus</taxon>
    </lineage>
</organism>
<keyword evidence="1" id="KW-0472">Membrane</keyword>
<feature type="transmembrane region" description="Helical" evidence="1">
    <location>
        <begin position="61"/>
        <end position="84"/>
    </location>
</feature>
<dbReference type="EMBL" id="KV471637">
    <property type="protein sequence ID" value="OCT55821.1"/>
    <property type="molecule type" value="Genomic_DNA"/>
</dbReference>
<keyword evidence="1" id="KW-0812">Transmembrane</keyword>